<dbReference type="SUPFAM" id="SSF81342">
    <property type="entry name" value="Transmembrane di-heme cytochromes"/>
    <property type="match status" value="1"/>
</dbReference>
<evidence type="ECO:0000256" key="5">
    <source>
        <dbReference type="ARBA" id="ARBA00022617"/>
    </source>
</evidence>
<evidence type="ECO:0000256" key="11">
    <source>
        <dbReference type="ARBA" id="ARBA00023136"/>
    </source>
</evidence>
<keyword evidence="4" id="KW-1003">Cell membrane</keyword>
<gene>
    <name evidence="15" type="ORF">IHQ68_02340</name>
</gene>
<evidence type="ECO:0000256" key="13">
    <source>
        <dbReference type="SAM" id="Phobius"/>
    </source>
</evidence>
<evidence type="ECO:0000313" key="15">
    <source>
        <dbReference type="EMBL" id="MDR4305462.1"/>
    </source>
</evidence>
<sequence length="186" mass="19930">MSISTNAADGPLPASGGYSATAKAFHWTVAVLVIVLIAVGVGREFMPKGPEKDLVTMLHKATGIVVLGLMLARLAYRIGHRPPPPEPGQPVWKIGLSHAVHWALYLIVIVMPILGWLGSNALGRPVSMYGLFDLPTLIGENKDLGETIYDIHGLLGFTALGLIVVHAGAALHHHFVLRDAVLKRMT</sequence>
<evidence type="ECO:0000313" key="16">
    <source>
        <dbReference type="Proteomes" id="UP001181622"/>
    </source>
</evidence>
<proteinExistence type="inferred from homology"/>
<comment type="cofactor">
    <cofactor evidence="1">
        <name>heme b</name>
        <dbReference type="ChEBI" id="CHEBI:60344"/>
    </cofactor>
</comment>
<evidence type="ECO:0000256" key="7">
    <source>
        <dbReference type="ARBA" id="ARBA00022723"/>
    </source>
</evidence>
<evidence type="ECO:0000256" key="9">
    <source>
        <dbReference type="ARBA" id="ARBA00022989"/>
    </source>
</evidence>
<comment type="similarity">
    <text evidence="12">Belongs to the cytochrome b561 family.</text>
</comment>
<feature type="transmembrane region" description="Helical" evidence="13">
    <location>
        <begin position="99"/>
        <end position="118"/>
    </location>
</feature>
<dbReference type="RefSeq" id="WP_309388514.1">
    <property type="nucleotide sequence ID" value="NZ_JADBEO010000003.1"/>
</dbReference>
<evidence type="ECO:0000256" key="12">
    <source>
        <dbReference type="ARBA" id="ARBA00037975"/>
    </source>
</evidence>
<keyword evidence="3" id="KW-0813">Transport</keyword>
<evidence type="ECO:0000256" key="1">
    <source>
        <dbReference type="ARBA" id="ARBA00001970"/>
    </source>
</evidence>
<accession>A0ABU1DBL3</accession>
<evidence type="ECO:0000256" key="10">
    <source>
        <dbReference type="ARBA" id="ARBA00023004"/>
    </source>
</evidence>
<keyword evidence="16" id="KW-1185">Reference proteome</keyword>
<keyword evidence="9 13" id="KW-1133">Transmembrane helix</keyword>
<evidence type="ECO:0000256" key="3">
    <source>
        <dbReference type="ARBA" id="ARBA00022448"/>
    </source>
</evidence>
<protein>
    <submittedName>
        <fullName evidence="15">Cytochrome b</fullName>
    </submittedName>
</protein>
<keyword evidence="5" id="KW-0349">Heme</keyword>
<keyword evidence="6 13" id="KW-0812">Transmembrane</keyword>
<dbReference type="Gene3D" id="1.20.950.20">
    <property type="entry name" value="Transmembrane di-heme cytochromes, Chain C"/>
    <property type="match status" value="1"/>
</dbReference>
<evidence type="ECO:0000256" key="2">
    <source>
        <dbReference type="ARBA" id="ARBA00004651"/>
    </source>
</evidence>
<name>A0ABU1DBL3_9HYPH</name>
<comment type="subcellular location">
    <subcellularLocation>
        <location evidence="2">Cell membrane</location>
        <topology evidence="2">Multi-pass membrane protein</topology>
    </subcellularLocation>
</comment>
<evidence type="ECO:0000256" key="8">
    <source>
        <dbReference type="ARBA" id="ARBA00022982"/>
    </source>
</evidence>
<evidence type="ECO:0000256" key="6">
    <source>
        <dbReference type="ARBA" id="ARBA00022692"/>
    </source>
</evidence>
<dbReference type="InterPro" id="IPR011577">
    <property type="entry name" value="Cyt_b561_bac/Ni-Hgenase"/>
</dbReference>
<keyword evidence="8" id="KW-0249">Electron transport</keyword>
<keyword evidence="7" id="KW-0479">Metal-binding</keyword>
<feature type="domain" description="Cytochrome b561 bacterial/Ni-hydrogenase" evidence="14">
    <location>
        <begin position="18"/>
        <end position="186"/>
    </location>
</feature>
<dbReference type="PANTHER" id="PTHR30529">
    <property type="entry name" value="CYTOCHROME B561"/>
    <property type="match status" value="1"/>
</dbReference>
<evidence type="ECO:0000256" key="4">
    <source>
        <dbReference type="ARBA" id="ARBA00022475"/>
    </source>
</evidence>
<keyword evidence="11 13" id="KW-0472">Membrane</keyword>
<feature type="transmembrane region" description="Helical" evidence="13">
    <location>
        <begin position="61"/>
        <end position="79"/>
    </location>
</feature>
<dbReference type="InterPro" id="IPR016174">
    <property type="entry name" value="Di-haem_cyt_TM"/>
</dbReference>
<feature type="transmembrane region" description="Helical" evidence="13">
    <location>
        <begin position="24"/>
        <end position="41"/>
    </location>
</feature>
<dbReference type="Pfam" id="PF01292">
    <property type="entry name" value="Ni_hydr_CYTB"/>
    <property type="match status" value="1"/>
</dbReference>
<keyword evidence="10" id="KW-0408">Iron</keyword>
<comment type="caution">
    <text evidence="15">The sequence shown here is derived from an EMBL/GenBank/DDBJ whole genome shotgun (WGS) entry which is preliminary data.</text>
</comment>
<organism evidence="15 16">
    <name type="scientific">Chelatococcus sambhunathii</name>
    <dbReference type="NCBI Taxonomy" id="363953"/>
    <lineage>
        <taxon>Bacteria</taxon>
        <taxon>Pseudomonadati</taxon>
        <taxon>Pseudomonadota</taxon>
        <taxon>Alphaproteobacteria</taxon>
        <taxon>Hyphomicrobiales</taxon>
        <taxon>Chelatococcaceae</taxon>
        <taxon>Chelatococcus</taxon>
    </lineage>
</organism>
<reference evidence="15" key="1">
    <citation type="submission" date="2020-10" db="EMBL/GenBank/DDBJ databases">
        <authorList>
            <person name="Abbas A."/>
            <person name="Razzaq R."/>
            <person name="Waqas M."/>
            <person name="Abbas N."/>
            <person name="Nielsen T.K."/>
            <person name="Hansen L.H."/>
            <person name="Hussain S."/>
            <person name="Shahid M."/>
        </authorList>
    </citation>
    <scope>NUCLEOTIDE SEQUENCE</scope>
    <source>
        <strain evidence="15">S14</strain>
    </source>
</reference>
<dbReference type="PANTHER" id="PTHR30529:SF1">
    <property type="entry name" value="CYTOCHROME B561 HOMOLOG 2"/>
    <property type="match status" value="1"/>
</dbReference>
<evidence type="ECO:0000259" key="14">
    <source>
        <dbReference type="Pfam" id="PF01292"/>
    </source>
</evidence>
<dbReference type="Proteomes" id="UP001181622">
    <property type="component" value="Unassembled WGS sequence"/>
</dbReference>
<dbReference type="InterPro" id="IPR052168">
    <property type="entry name" value="Cytochrome_b561_oxidase"/>
</dbReference>
<dbReference type="EMBL" id="JADBEO010000003">
    <property type="protein sequence ID" value="MDR4305462.1"/>
    <property type="molecule type" value="Genomic_DNA"/>
</dbReference>